<keyword evidence="3" id="KW-1133">Transmembrane helix</keyword>
<keyword evidence="1" id="KW-0479">Metal-binding</keyword>
<dbReference type="GO" id="GO:0016125">
    <property type="term" value="P:sterol metabolic process"/>
    <property type="evidence" value="ECO:0007669"/>
    <property type="project" value="TreeGrafter"/>
</dbReference>
<keyword evidence="3" id="KW-0812">Transmembrane</keyword>
<accession>A0AAQ3PFJ9</accession>
<dbReference type="GO" id="GO:0010268">
    <property type="term" value="P:brassinosteroid homeostasis"/>
    <property type="evidence" value="ECO:0007669"/>
    <property type="project" value="TreeGrafter"/>
</dbReference>
<gene>
    <name evidence="4" type="ORF">U9M48_002059</name>
</gene>
<dbReference type="InterPro" id="IPR036396">
    <property type="entry name" value="Cyt_P450_sf"/>
</dbReference>
<dbReference type="AlphaFoldDB" id="A0AAQ3PFJ9"/>
<dbReference type="GO" id="GO:0004497">
    <property type="term" value="F:monooxygenase activity"/>
    <property type="evidence" value="ECO:0007669"/>
    <property type="project" value="InterPro"/>
</dbReference>
<keyword evidence="2" id="KW-0408">Iron</keyword>
<dbReference type="PANTHER" id="PTHR24286:SF259">
    <property type="entry name" value="CYTOCHROME P450"/>
    <property type="match status" value="1"/>
</dbReference>
<dbReference type="PANTHER" id="PTHR24286">
    <property type="entry name" value="CYTOCHROME P450 26"/>
    <property type="match status" value="1"/>
</dbReference>
<evidence type="ECO:0000313" key="5">
    <source>
        <dbReference type="Proteomes" id="UP001341281"/>
    </source>
</evidence>
<dbReference type="EMBL" id="CP144745">
    <property type="protein sequence ID" value="WVZ50845.1"/>
    <property type="molecule type" value="Genomic_DNA"/>
</dbReference>
<dbReference type="Proteomes" id="UP001341281">
    <property type="component" value="Chromosome 01"/>
</dbReference>
<dbReference type="GO" id="GO:0016132">
    <property type="term" value="P:brassinosteroid biosynthetic process"/>
    <property type="evidence" value="ECO:0007669"/>
    <property type="project" value="TreeGrafter"/>
</dbReference>
<dbReference type="GO" id="GO:0005506">
    <property type="term" value="F:iron ion binding"/>
    <property type="evidence" value="ECO:0007669"/>
    <property type="project" value="InterPro"/>
</dbReference>
<keyword evidence="5" id="KW-1185">Reference proteome</keyword>
<dbReference type="Gene3D" id="1.10.630.10">
    <property type="entry name" value="Cytochrome P450"/>
    <property type="match status" value="1"/>
</dbReference>
<evidence type="ECO:0000313" key="4">
    <source>
        <dbReference type="EMBL" id="WVZ50845.1"/>
    </source>
</evidence>
<organism evidence="4 5">
    <name type="scientific">Paspalum notatum var. saurae</name>
    <dbReference type="NCBI Taxonomy" id="547442"/>
    <lineage>
        <taxon>Eukaryota</taxon>
        <taxon>Viridiplantae</taxon>
        <taxon>Streptophyta</taxon>
        <taxon>Embryophyta</taxon>
        <taxon>Tracheophyta</taxon>
        <taxon>Spermatophyta</taxon>
        <taxon>Magnoliopsida</taxon>
        <taxon>Liliopsida</taxon>
        <taxon>Poales</taxon>
        <taxon>Poaceae</taxon>
        <taxon>PACMAD clade</taxon>
        <taxon>Panicoideae</taxon>
        <taxon>Andropogonodae</taxon>
        <taxon>Paspaleae</taxon>
        <taxon>Paspalinae</taxon>
        <taxon>Paspalum</taxon>
    </lineage>
</organism>
<evidence type="ECO:0000256" key="1">
    <source>
        <dbReference type="ARBA" id="ARBA00022723"/>
    </source>
</evidence>
<dbReference type="Pfam" id="PF00067">
    <property type="entry name" value="p450"/>
    <property type="match status" value="1"/>
</dbReference>
<name>A0AAQ3PFJ9_PASNO</name>
<dbReference type="InterPro" id="IPR001128">
    <property type="entry name" value="Cyt_P450"/>
</dbReference>
<sequence length="237" mass="27008">MEYVQGAGGALACGLATLVLGWLLHFIYKWRNPPCNGRLPPGSFGLPVAGETFQFLRSSPSLDIADFYKLRLKRYGPLFKTSLLGKPMVVSMDMEVNHLVLGHEEKLFKSLYPDTMKNVFGKKTLENLGSVHKYLRSLGVPFFAPKNLKEAFISEMEKTITESLRVWATNPSIEIKQSVKNMMFDLVIKKLVGLEPKSPRFMELRKNVDLFFRGMISFPLYVPGTRYHTEVKGRVLW</sequence>
<feature type="transmembrane region" description="Helical" evidence="3">
    <location>
        <begin position="6"/>
        <end position="28"/>
    </location>
</feature>
<keyword evidence="3" id="KW-0472">Membrane</keyword>
<dbReference type="GO" id="GO:0020037">
    <property type="term" value="F:heme binding"/>
    <property type="evidence" value="ECO:0007669"/>
    <property type="project" value="InterPro"/>
</dbReference>
<proteinExistence type="predicted"/>
<dbReference type="SUPFAM" id="SSF48264">
    <property type="entry name" value="Cytochrome P450"/>
    <property type="match status" value="1"/>
</dbReference>
<evidence type="ECO:0000256" key="3">
    <source>
        <dbReference type="SAM" id="Phobius"/>
    </source>
</evidence>
<evidence type="ECO:0000256" key="2">
    <source>
        <dbReference type="ARBA" id="ARBA00023004"/>
    </source>
</evidence>
<reference evidence="4 5" key="1">
    <citation type="submission" date="2024-02" db="EMBL/GenBank/DDBJ databases">
        <title>High-quality chromosome-scale genome assembly of Pensacola bahiagrass (Paspalum notatum Flugge var. saurae).</title>
        <authorList>
            <person name="Vega J.M."/>
            <person name="Podio M."/>
            <person name="Orjuela J."/>
            <person name="Siena L.A."/>
            <person name="Pessino S.C."/>
            <person name="Combes M.C."/>
            <person name="Mariac C."/>
            <person name="Albertini E."/>
            <person name="Pupilli F."/>
            <person name="Ortiz J.P.A."/>
            <person name="Leblanc O."/>
        </authorList>
    </citation>
    <scope>NUCLEOTIDE SEQUENCE [LARGE SCALE GENOMIC DNA]</scope>
    <source>
        <strain evidence="4">R1</strain>
        <tissue evidence="4">Leaf</tissue>
    </source>
</reference>
<evidence type="ECO:0008006" key="6">
    <source>
        <dbReference type="Google" id="ProtNLM"/>
    </source>
</evidence>
<protein>
    <recommendedName>
        <fullName evidence="6">Cytochrome P450</fullName>
    </recommendedName>
</protein>
<dbReference type="GO" id="GO:0016705">
    <property type="term" value="F:oxidoreductase activity, acting on paired donors, with incorporation or reduction of molecular oxygen"/>
    <property type="evidence" value="ECO:0007669"/>
    <property type="project" value="InterPro"/>
</dbReference>